<sequence length="297" mass="31534">MKLREMRLIWEVHRTGSVTAAADVLAMTQPAASLMLRQLDARLGFQVFDRDRRRLSLSAKGRGLLPDLATALAALDGLSRAAQALRTEAPRRLLIGTVASAAGTVLPRALGRMRAALRDTTVTVRTAMSLEIERMVAEGSVDFGLVVRAGEEVAADGVRVAPLHLHCIVPEGSALARRRTVSTSLLASRPYVSLSRQFTIGAMVARMLEDGGHRYAPAVEVMHYSSACAFVEQGWGVAVLDTLGALHARRLGLGAPPIADSPALGLDLLCSPHSSAMVHAAALSRHLGAAFEAAQRG</sequence>
<dbReference type="Proteomes" id="UP000255265">
    <property type="component" value="Unassembled WGS sequence"/>
</dbReference>
<dbReference type="PRINTS" id="PR00039">
    <property type="entry name" value="HTHLYSR"/>
</dbReference>
<dbReference type="SUPFAM" id="SSF46785">
    <property type="entry name" value="Winged helix' DNA-binding domain"/>
    <property type="match status" value="1"/>
</dbReference>
<evidence type="ECO:0000256" key="1">
    <source>
        <dbReference type="ARBA" id="ARBA00009437"/>
    </source>
</evidence>
<dbReference type="InterPro" id="IPR000847">
    <property type="entry name" value="LysR_HTH_N"/>
</dbReference>
<dbReference type="GO" id="GO:0003700">
    <property type="term" value="F:DNA-binding transcription factor activity"/>
    <property type="evidence" value="ECO:0007669"/>
    <property type="project" value="InterPro"/>
</dbReference>
<protein>
    <submittedName>
        <fullName evidence="6">DNA-binding transcriptional LysR family regulator</fullName>
    </submittedName>
</protein>
<keyword evidence="7" id="KW-1185">Reference proteome</keyword>
<proteinExistence type="inferred from homology"/>
<dbReference type="InterPro" id="IPR005119">
    <property type="entry name" value="LysR_subst-bd"/>
</dbReference>
<dbReference type="GO" id="GO:0010628">
    <property type="term" value="P:positive regulation of gene expression"/>
    <property type="evidence" value="ECO:0007669"/>
    <property type="project" value="TreeGrafter"/>
</dbReference>
<evidence type="ECO:0000313" key="7">
    <source>
        <dbReference type="Proteomes" id="UP000255265"/>
    </source>
</evidence>
<dbReference type="Gene3D" id="1.10.10.10">
    <property type="entry name" value="Winged helix-like DNA-binding domain superfamily/Winged helix DNA-binding domain"/>
    <property type="match status" value="1"/>
</dbReference>
<dbReference type="PANTHER" id="PTHR30427:SF1">
    <property type="entry name" value="TRANSCRIPTIONAL ACTIVATOR PROTEIN LYSR"/>
    <property type="match status" value="1"/>
</dbReference>
<reference evidence="6 7" key="1">
    <citation type="submission" date="2018-07" db="EMBL/GenBank/DDBJ databases">
        <title>Genomic Encyclopedia of Type Strains, Phase IV (KMG-IV): sequencing the most valuable type-strain genomes for metagenomic binning, comparative biology and taxonomic classification.</title>
        <authorList>
            <person name="Goeker M."/>
        </authorList>
    </citation>
    <scope>NUCLEOTIDE SEQUENCE [LARGE SCALE GENOMIC DNA]</scope>
    <source>
        <strain evidence="6 7">DSM 21352</strain>
    </source>
</reference>
<dbReference type="GO" id="GO:0043565">
    <property type="term" value="F:sequence-specific DNA binding"/>
    <property type="evidence" value="ECO:0007669"/>
    <property type="project" value="TreeGrafter"/>
</dbReference>
<name>A0A370FCX3_9BURK</name>
<evidence type="ECO:0000256" key="3">
    <source>
        <dbReference type="ARBA" id="ARBA00023125"/>
    </source>
</evidence>
<dbReference type="Pfam" id="PF00126">
    <property type="entry name" value="HTH_1"/>
    <property type="match status" value="1"/>
</dbReference>
<feature type="domain" description="HTH lysR-type" evidence="5">
    <location>
        <begin position="1"/>
        <end position="58"/>
    </location>
</feature>
<dbReference type="PROSITE" id="PS50931">
    <property type="entry name" value="HTH_LYSR"/>
    <property type="match status" value="1"/>
</dbReference>
<comment type="similarity">
    <text evidence="1">Belongs to the LysR transcriptional regulatory family.</text>
</comment>
<evidence type="ECO:0000256" key="2">
    <source>
        <dbReference type="ARBA" id="ARBA00023015"/>
    </source>
</evidence>
<keyword evidence="2" id="KW-0805">Transcription regulation</keyword>
<dbReference type="SUPFAM" id="SSF53850">
    <property type="entry name" value="Periplasmic binding protein-like II"/>
    <property type="match status" value="1"/>
</dbReference>
<keyword evidence="4" id="KW-0804">Transcription</keyword>
<keyword evidence="3 6" id="KW-0238">DNA-binding</keyword>
<dbReference type="Pfam" id="PF03466">
    <property type="entry name" value="LysR_substrate"/>
    <property type="match status" value="1"/>
</dbReference>
<dbReference type="AlphaFoldDB" id="A0A370FCX3"/>
<evidence type="ECO:0000259" key="5">
    <source>
        <dbReference type="PROSITE" id="PS50931"/>
    </source>
</evidence>
<organism evidence="6 7">
    <name type="scientific">Pseudacidovorax intermedius</name>
    <dbReference type="NCBI Taxonomy" id="433924"/>
    <lineage>
        <taxon>Bacteria</taxon>
        <taxon>Pseudomonadati</taxon>
        <taxon>Pseudomonadota</taxon>
        <taxon>Betaproteobacteria</taxon>
        <taxon>Burkholderiales</taxon>
        <taxon>Comamonadaceae</taxon>
        <taxon>Pseudacidovorax</taxon>
    </lineage>
</organism>
<dbReference type="Gene3D" id="3.40.190.290">
    <property type="match status" value="1"/>
</dbReference>
<accession>A0A370FCX3</accession>
<evidence type="ECO:0000256" key="4">
    <source>
        <dbReference type="ARBA" id="ARBA00023163"/>
    </source>
</evidence>
<dbReference type="PANTHER" id="PTHR30427">
    <property type="entry name" value="TRANSCRIPTIONAL ACTIVATOR PROTEIN LYSR"/>
    <property type="match status" value="1"/>
</dbReference>
<dbReference type="EMBL" id="QQAV01000007">
    <property type="protein sequence ID" value="RDI22799.1"/>
    <property type="molecule type" value="Genomic_DNA"/>
</dbReference>
<dbReference type="InterPro" id="IPR036390">
    <property type="entry name" value="WH_DNA-bd_sf"/>
</dbReference>
<comment type="caution">
    <text evidence="6">The sequence shown here is derived from an EMBL/GenBank/DDBJ whole genome shotgun (WGS) entry which is preliminary data.</text>
</comment>
<gene>
    <name evidence="6" type="ORF">DFR41_107202</name>
</gene>
<dbReference type="InterPro" id="IPR036388">
    <property type="entry name" value="WH-like_DNA-bd_sf"/>
</dbReference>
<evidence type="ECO:0000313" key="6">
    <source>
        <dbReference type="EMBL" id="RDI22799.1"/>
    </source>
</evidence>